<name>A0A672U0Y5_STRHB</name>
<reference evidence="2 3" key="1">
    <citation type="submission" date="2019-11" db="EMBL/GenBank/DDBJ databases">
        <title>Strigops habroptila (kakapo) genome, bStrHab1, primary haplotype, v2.</title>
        <authorList>
            <person name="Jarvis E.D."/>
            <person name="Howard J."/>
            <person name="Rhie A."/>
            <person name="Phillippy A."/>
            <person name="Korlach J."/>
            <person name="Digby A."/>
            <person name="Iorns D."/>
            <person name="Eason D."/>
            <person name="Robertson B."/>
            <person name="Raemaekers T."/>
            <person name="Howe K."/>
            <person name="Lewin H."/>
            <person name="Damas J."/>
            <person name="Hastie A."/>
            <person name="Tracey A."/>
            <person name="Chow W."/>
            <person name="Fedrigo O."/>
        </authorList>
    </citation>
    <scope>NUCLEOTIDE SEQUENCE [LARGE SCALE GENOMIC DNA]</scope>
</reference>
<protein>
    <submittedName>
        <fullName evidence="2">Huntingtin interacting protein K</fullName>
    </submittedName>
</protein>
<evidence type="ECO:0000256" key="1">
    <source>
        <dbReference type="SAM" id="MobiDB-lite"/>
    </source>
</evidence>
<feature type="region of interest" description="Disordered" evidence="1">
    <location>
        <begin position="134"/>
        <end position="178"/>
    </location>
</feature>
<dbReference type="Proteomes" id="UP000472266">
    <property type="component" value="Chromosome 10"/>
</dbReference>
<dbReference type="InParanoid" id="A0A672U0Y5"/>
<feature type="compositionally biased region" description="Basic and acidic residues" evidence="1">
    <location>
        <begin position="67"/>
        <end position="83"/>
    </location>
</feature>
<reference evidence="2" key="3">
    <citation type="submission" date="2025-09" db="UniProtKB">
        <authorList>
            <consortium name="Ensembl"/>
        </authorList>
    </citation>
    <scope>IDENTIFICATION</scope>
</reference>
<proteinExistence type="predicted"/>
<dbReference type="AlphaFoldDB" id="A0A672U0Y5"/>
<dbReference type="Ensembl" id="ENSSHBT00005010163.1">
    <property type="protein sequence ID" value="ENSSHBP00005008422.1"/>
    <property type="gene ID" value="ENSSHBG00005007369.1"/>
</dbReference>
<dbReference type="PANTHER" id="PTHR31184:SF2">
    <property type="entry name" value="HUNTINGTIN-INTERACTING PROTEIN K"/>
    <property type="match status" value="1"/>
</dbReference>
<feature type="compositionally biased region" description="Gly residues" evidence="1">
    <location>
        <begin position="16"/>
        <end position="26"/>
    </location>
</feature>
<gene>
    <name evidence="2" type="primary">HYPK</name>
</gene>
<dbReference type="OMA" id="GHRAGCS"/>
<feature type="region of interest" description="Disordered" evidence="1">
    <location>
        <begin position="1"/>
        <end position="83"/>
    </location>
</feature>
<reference evidence="2" key="2">
    <citation type="submission" date="2025-08" db="UniProtKB">
        <authorList>
            <consortium name="Ensembl"/>
        </authorList>
    </citation>
    <scope>IDENTIFICATION</scope>
</reference>
<organism evidence="2 3">
    <name type="scientific">Strigops habroptila</name>
    <name type="common">Kakapo</name>
    <dbReference type="NCBI Taxonomy" id="2489341"/>
    <lineage>
        <taxon>Eukaryota</taxon>
        <taxon>Metazoa</taxon>
        <taxon>Chordata</taxon>
        <taxon>Craniata</taxon>
        <taxon>Vertebrata</taxon>
        <taxon>Euteleostomi</taxon>
        <taxon>Archelosauria</taxon>
        <taxon>Archosauria</taxon>
        <taxon>Dinosauria</taxon>
        <taxon>Saurischia</taxon>
        <taxon>Theropoda</taxon>
        <taxon>Coelurosauria</taxon>
        <taxon>Aves</taxon>
        <taxon>Neognathae</taxon>
        <taxon>Neoaves</taxon>
        <taxon>Telluraves</taxon>
        <taxon>Australaves</taxon>
        <taxon>Psittaciformes</taxon>
        <taxon>Psittacidae</taxon>
        <taxon>Strigops</taxon>
    </lineage>
</organism>
<sequence length="189" mass="19996">MAAEGDVELELETEPNGGGGGDGAGGRAAEKPRKHDSGAADLERVTDYAEEKEIQSSNLETAMSVIGDRRSREQKAKQEREKELAKVTIKKEDLELIVSGGGVSRPAGPVRWPHSGCIRWWPRPAPCPALLPAVPADDRDGDLTGGRGAQPSGAHGERSGGARHSHQLSAGHRAGCSRVPCPYTIKVPL</sequence>
<dbReference type="GO" id="GO:0050821">
    <property type="term" value="P:protein stabilization"/>
    <property type="evidence" value="ECO:0007669"/>
    <property type="project" value="TreeGrafter"/>
</dbReference>
<dbReference type="InterPro" id="IPR052617">
    <property type="entry name" value="Huntingtin-int_K"/>
</dbReference>
<dbReference type="GO" id="GO:0043066">
    <property type="term" value="P:negative regulation of apoptotic process"/>
    <property type="evidence" value="ECO:0007669"/>
    <property type="project" value="TreeGrafter"/>
</dbReference>
<accession>A0A672U0Y5</accession>
<dbReference type="PANTHER" id="PTHR31184">
    <property type="entry name" value="HUNTINGTIN-INTERACTING PROTEIN K FAMILY MEMBER"/>
    <property type="match status" value="1"/>
</dbReference>
<feature type="compositionally biased region" description="Basic and acidic residues" evidence="1">
    <location>
        <begin position="28"/>
        <end position="54"/>
    </location>
</feature>
<evidence type="ECO:0000313" key="3">
    <source>
        <dbReference type="Proteomes" id="UP000472266"/>
    </source>
</evidence>
<keyword evidence="3" id="KW-1185">Reference proteome</keyword>
<feature type="compositionally biased region" description="Acidic residues" evidence="1">
    <location>
        <begin position="1"/>
        <end position="13"/>
    </location>
</feature>
<dbReference type="GeneTree" id="ENSGT00390000008502"/>
<evidence type="ECO:0000313" key="2">
    <source>
        <dbReference type="Ensembl" id="ENSSHBP00005008422.1"/>
    </source>
</evidence>